<evidence type="ECO:0000313" key="3">
    <source>
        <dbReference type="Proteomes" id="UP000050517"/>
    </source>
</evidence>
<dbReference type="GO" id="GO:0006508">
    <property type="term" value="P:proteolysis"/>
    <property type="evidence" value="ECO:0007669"/>
    <property type="project" value="InterPro"/>
</dbReference>
<gene>
    <name evidence="2" type="ORF">Cocul_02223</name>
</gene>
<sequence>MRIRRTAWALMASLTCVPAVATAAEVAPGAPMRIYPVIEQDDPLAQAPQHMVTQYCTQGVPGTVTLPDGSQKNVMVTAAHCVWGTTAQPDESHPEIYVPLPEGDRVIGVREGGRQPFEAGEEATLEDVYHQVIDDDWATIALDEDAEMTRVADSVDQFGQSHGEPVVLTGVRDYPYLEQGQLSFDNLGQPICQDGQTSGRTCGVQLMRVGNRLWSVQAIDSGDSGGINYDPHTREALGVSTDGFGLLSITQAADVALEETYGIPDGQVNERFRLPESEQPHTPMRTMDADRQEALAWVEVNAPEYAPEPASEPPAAVEVAQANGQAAVEEIAQWGEQALNSVQDPASIPTVIDNARDSAAYLGDLAADTFFAFDEALREG</sequence>
<dbReference type="EMBL" id="LKST01000004">
    <property type="protein sequence ID" value="KQB83249.1"/>
    <property type="molecule type" value="Genomic_DNA"/>
</dbReference>
<organism evidence="2 3">
    <name type="scientific">Corynebacterium oculi</name>
    <dbReference type="NCBI Taxonomy" id="1544416"/>
    <lineage>
        <taxon>Bacteria</taxon>
        <taxon>Bacillati</taxon>
        <taxon>Actinomycetota</taxon>
        <taxon>Actinomycetes</taxon>
        <taxon>Mycobacteriales</taxon>
        <taxon>Corynebacteriaceae</taxon>
        <taxon>Corynebacterium</taxon>
    </lineage>
</organism>
<dbReference type="STRING" id="1544416.Cocul_02223"/>
<accession>A0A0Q0UAS5</accession>
<protein>
    <recommendedName>
        <fullName evidence="4">Trypsin</fullName>
    </recommendedName>
</protein>
<dbReference type="AlphaFoldDB" id="A0A0Q0UAS5"/>
<evidence type="ECO:0000313" key="2">
    <source>
        <dbReference type="EMBL" id="KQB83249.1"/>
    </source>
</evidence>
<keyword evidence="3" id="KW-1185">Reference proteome</keyword>
<dbReference type="PATRIC" id="fig|1544416.3.peg.2219"/>
<dbReference type="InterPro" id="IPR018114">
    <property type="entry name" value="TRYPSIN_HIS"/>
</dbReference>
<keyword evidence="1" id="KW-0732">Signal</keyword>
<dbReference type="PROSITE" id="PS00134">
    <property type="entry name" value="TRYPSIN_HIS"/>
    <property type="match status" value="1"/>
</dbReference>
<reference evidence="2 3" key="1">
    <citation type="submission" date="2015-10" db="EMBL/GenBank/DDBJ databases">
        <title>Corynebacteirum lowii and Corynebacterium oculi species nova, derived from human clinical disease and and emended description of Corynebacterium mastiditis.</title>
        <authorList>
            <person name="Bernard K."/>
            <person name="Pacheco A.L."/>
            <person name="Mcdougall C."/>
            <person name="Burtx T."/>
            <person name="Weibe D."/>
            <person name="Tyler S."/>
            <person name="Olson A.B."/>
            <person name="Cnockaert M."/>
            <person name="Eguchi H."/>
            <person name="Kuwahara T."/>
            <person name="Nakayama-Imaohji H."/>
            <person name="Boudewijins M."/>
            <person name="Van Hoecke F."/>
            <person name="Bernier A.-M."/>
            <person name="Vandamme P."/>
        </authorList>
    </citation>
    <scope>NUCLEOTIDE SEQUENCE [LARGE SCALE GENOMIC DNA]</scope>
    <source>
        <strain evidence="2 3">NML 130210</strain>
    </source>
</reference>
<feature type="signal peptide" evidence="1">
    <location>
        <begin position="1"/>
        <end position="23"/>
    </location>
</feature>
<dbReference type="InterPro" id="IPR009003">
    <property type="entry name" value="Peptidase_S1_PA"/>
</dbReference>
<comment type="caution">
    <text evidence="2">The sequence shown here is derived from an EMBL/GenBank/DDBJ whole genome shotgun (WGS) entry which is preliminary data.</text>
</comment>
<dbReference type="GO" id="GO:0004252">
    <property type="term" value="F:serine-type endopeptidase activity"/>
    <property type="evidence" value="ECO:0007669"/>
    <property type="project" value="InterPro"/>
</dbReference>
<proteinExistence type="predicted"/>
<evidence type="ECO:0000256" key="1">
    <source>
        <dbReference type="SAM" id="SignalP"/>
    </source>
</evidence>
<dbReference type="Proteomes" id="UP000050517">
    <property type="component" value="Unassembled WGS sequence"/>
</dbReference>
<dbReference type="SUPFAM" id="SSF50494">
    <property type="entry name" value="Trypsin-like serine proteases"/>
    <property type="match status" value="1"/>
</dbReference>
<evidence type="ECO:0008006" key="4">
    <source>
        <dbReference type="Google" id="ProtNLM"/>
    </source>
</evidence>
<feature type="chain" id="PRO_5006184519" description="Trypsin" evidence="1">
    <location>
        <begin position="24"/>
        <end position="380"/>
    </location>
</feature>
<name>A0A0Q0UAS5_9CORY</name>